<keyword evidence="10" id="KW-1185">Reference proteome</keyword>
<evidence type="ECO:0000256" key="5">
    <source>
        <dbReference type="ARBA" id="ARBA00023065"/>
    </source>
</evidence>
<dbReference type="STRING" id="49451.A0A314KWX5"/>
<evidence type="ECO:0000313" key="10">
    <source>
        <dbReference type="Proteomes" id="UP000187609"/>
    </source>
</evidence>
<feature type="transmembrane region" description="Helical" evidence="7">
    <location>
        <begin position="298"/>
        <end position="321"/>
    </location>
</feature>
<evidence type="ECO:0000256" key="7">
    <source>
        <dbReference type="SAM" id="Phobius"/>
    </source>
</evidence>
<comment type="subcellular location">
    <subcellularLocation>
        <location evidence="1">Endomembrane system</location>
        <topology evidence="1">Multi-pass membrane protein</topology>
    </subcellularLocation>
</comment>
<dbReference type="Gramene" id="OIT33840">
    <property type="protein sequence ID" value="OIT33840"/>
    <property type="gene ID" value="A4A49_15173"/>
</dbReference>
<keyword evidence="4 7" id="KW-1133">Transmembrane helix</keyword>
<gene>
    <name evidence="9" type="primary">MHX_0</name>
    <name evidence="9" type="ORF">A4A49_15173</name>
</gene>
<feature type="transmembrane region" description="Helical" evidence="7">
    <location>
        <begin position="333"/>
        <end position="354"/>
    </location>
</feature>
<dbReference type="GO" id="GO:0030001">
    <property type="term" value="P:metal ion transport"/>
    <property type="evidence" value="ECO:0007669"/>
    <property type="project" value="TreeGrafter"/>
</dbReference>
<evidence type="ECO:0000256" key="3">
    <source>
        <dbReference type="ARBA" id="ARBA00022692"/>
    </source>
</evidence>
<comment type="caution">
    <text evidence="9">The sequence shown here is derived from an EMBL/GenBank/DDBJ whole genome shotgun (WGS) entry which is preliminary data.</text>
</comment>
<protein>
    <submittedName>
        <fullName evidence="9">Magnesiumproton exchanger</fullName>
    </submittedName>
</protein>
<keyword evidence="3 7" id="KW-0812">Transmembrane</keyword>
<dbReference type="EMBL" id="MJEQ01000815">
    <property type="protein sequence ID" value="OIT33840.1"/>
    <property type="molecule type" value="Genomic_DNA"/>
</dbReference>
<reference evidence="9" key="1">
    <citation type="submission" date="2016-11" db="EMBL/GenBank/DDBJ databases">
        <title>The genome of Nicotiana attenuata.</title>
        <authorList>
            <person name="Xu S."/>
            <person name="Brockmoeller T."/>
            <person name="Gaquerel E."/>
            <person name="Navarro A."/>
            <person name="Kuhl H."/>
            <person name="Gase K."/>
            <person name="Ling Z."/>
            <person name="Zhou W."/>
            <person name="Kreitzer C."/>
            <person name="Stanke M."/>
            <person name="Tang H."/>
            <person name="Lyons E."/>
            <person name="Pandey P."/>
            <person name="Pandey S.P."/>
            <person name="Timmermann B."/>
            <person name="Baldwin I.T."/>
        </authorList>
    </citation>
    <scope>NUCLEOTIDE SEQUENCE [LARGE SCALE GENOMIC DNA]</scope>
    <source>
        <strain evidence="9">UT</strain>
    </source>
</reference>
<keyword evidence="2" id="KW-0813">Transport</keyword>
<dbReference type="InterPro" id="IPR044880">
    <property type="entry name" value="NCX_ion-bd_dom_sf"/>
</dbReference>
<dbReference type="GO" id="GO:0016020">
    <property type="term" value="C:membrane"/>
    <property type="evidence" value="ECO:0007669"/>
    <property type="project" value="InterPro"/>
</dbReference>
<keyword evidence="6 7" id="KW-0472">Membrane</keyword>
<proteinExistence type="predicted"/>
<dbReference type="InterPro" id="IPR051171">
    <property type="entry name" value="CaCA"/>
</dbReference>
<dbReference type="AlphaFoldDB" id="A0A314KWX5"/>
<feature type="domain" description="Sodium/calcium exchanger membrane region" evidence="8">
    <location>
        <begin position="187"/>
        <end position="350"/>
    </location>
</feature>
<dbReference type="GO" id="GO:0012505">
    <property type="term" value="C:endomembrane system"/>
    <property type="evidence" value="ECO:0007669"/>
    <property type="project" value="UniProtKB-SubCell"/>
</dbReference>
<accession>A0A314KWX5</accession>
<dbReference type="GO" id="GO:0055085">
    <property type="term" value="P:transmembrane transport"/>
    <property type="evidence" value="ECO:0007669"/>
    <property type="project" value="InterPro"/>
</dbReference>
<dbReference type="Pfam" id="PF01699">
    <property type="entry name" value="Na_Ca_ex"/>
    <property type="match status" value="1"/>
</dbReference>
<dbReference type="PANTHER" id="PTHR11878:SF65">
    <property type="entry name" value="NA_CA-EXCHANGE PROTEIN, ISOFORM G"/>
    <property type="match status" value="1"/>
</dbReference>
<dbReference type="SMR" id="A0A314KWX5"/>
<keyword evidence="5" id="KW-0406">Ion transport</keyword>
<feature type="transmembrane region" description="Helical" evidence="7">
    <location>
        <begin position="218"/>
        <end position="238"/>
    </location>
</feature>
<evidence type="ECO:0000256" key="1">
    <source>
        <dbReference type="ARBA" id="ARBA00004127"/>
    </source>
</evidence>
<sequence length="360" mass="39681">MIIYLHVSSLSGLQKLTESLPTIAILLIIHCVFDSANSVAIWALATTCLRTGQVLAYLSLPLVKGERPEEWVPAEEAVYQPLGDQCSEIVQLGEEENGRMVDIFSTHSGDGTGKSFSEFCNAKILSEELHALSIWKNQFLDAVTLGSAESRKLIINTCGLQEFFWQCLLTPWRLLFAFVPPCHIAHGWIAFICSLIFISGIAYGVTKLSDQISCVTGISPYVIAFTVLVAGASWPDLVASTIAAQRQITADSAIANITCSNSVNIYVGIGLPWLIDTLYNYIAYNEPLRIRECRRTKFHFACFLLQTTSVGCIGVLVFRRLTLGAELGGPKLWAWLTCVYFMLLWLVFVVPSSLKVSGVI</sequence>
<dbReference type="PANTHER" id="PTHR11878">
    <property type="entry name" value="SODIUM/CALCIUM EXCHANGER"/>
    <property type="match status" value="1"/>
</dbReference>
<evidence type="ECO:0000256" key="6">
    <source>
        <dbReference type="ARBA" id="ARBA00023136"/>
    </source>
</evidence>
<feature type="transmembrane region" description="Helical" evidence="7">
    <location>
        <begin position="188"/>
        <end position="206"/>
    </location>
</feature>
<organism evidence="9 10">
    <name type="scientific">Nicotiana attenuata</name>
    <name type="common">Coyote tobacco</name>
    <dbReference type="NCBI Taxonomy" id="49451"/>
    <lineage>
        <taxon>Eukaryota</taxon>
        <taxon>Viridiplantae</taxon>
        <taxon>Streptophyta</taxon>
        <taxon>Embryophyta</taxon>
        <taxon>Tracheophyta</taxon>
        <taxon>Spermatophyta</taxon>
        <taxon>Magnoliopsida</taxon>
        <taxon>eudicotyledons</taxon>
        <taxon>Gunneridae</taxon>
        <taxon>Pentapetalae</taxon>
        <taxon>asterids</taxon>
        <taxon>lamiids</taxon>
        <taxon>Solanales</taxon>
        <taxon>Solanaceae</taxon>
        <taxon>Nicotianoideae</taxon>
        <taxon>Nicotianeae</taxon>
        <taxon>Nicotiana</taxon>
    </lineage>
</organism>
<name>A0A314KWX5_NICAT</name>
<dbReference type="Proteomes" id="UP000187609">
    <property type="component" value="Unassembled WGS sequence"/>
</dbReference>
<evidence type="ECO:0000313" key="9">
    <source>
        <dbReference type="EMBL" id="OIT33840.1"/>
    </source>
</evidence>
<evidence type="ECO:0000259" key="8">
    <source>
        <dbReference type="Pfam" id="PF01699"/>
    </source>
</evidence>
<evidence type="ECO:0000256" key="4">
    <source>
        <dbReference type="ARBA" id="ARBA00022989"/>
    </source>
</evidence>
<evidence type="ECO:0000256" key="2">
    <source>
        <dbReference type="ARBA" id="ARBA00022448"/>
    </source>
</evidence>
<dbReference type="Gene3D" id="1.20.1420.30">
    <property type="entry name" value="NCX, central ion-binding region"/>
    <property type="match status" value="1"/>
</dbReference>
<dbReference type="InterPro" id="IPR004837">
    <property type="entry name" value="NaCa_Exmemb"/>
</dbReference>